<dbReference type="OrthoDB" id="5599753at2759"/>
<organism evidence="3 4">
    <name type="scientific">Aphis craccivora</name>
    <name type="common">Cowpea aphid</name>
    <dbReference type="NCBI Taxonomy" id="307492"/>
    <lineage>
        <taxon>Eukaryota</taxon>
        <taxon>Metazoa</taxon>
        <taxon>Ecdysozoa</taxon>
        <taxon>Arthropoda</taxon>
        <taxon>Hexapoda</taxon>
        <taxon>Insecta</taxon>
        <taxon>Pterygota</taxon>
        <taxon>Neoptera</taxon>
        <taxon>Paraneoptera</taxon>
        <taxon>Hemiptera</taxon>
        <taxon>Sternorrhyncha</taxon>
        <taxon>Aphidomorpha</taxon>
        <taxon>Aphidoidea</taxon>
        <taxon>Aphididae</taxon>
        <taxon>Aphidini</taxon>
        <taxon>Aphis</taxon>
        <taxon>Aphis</taxon>
    </lineage>
</organism>
<dbReference type="Proteomes" id="UP000478052">
    <property type="component" value="Unassembled WGS sequence"/>
</dbReference>
<keyword evidence="4" id="KW-1185">Reference proteome</keyword>
<gene>
    <name evidence="3" type="ORF">FWK35_00019663</name>
</gene>
<evidence type="ECO:0000313" key="4">
    <source>
        <dbReference type="Proteomes" id="UP000478052"/>
    </source>
</evidence>
<dbReference type="InterPro" id="IPR006629">
    <property type="entry name" value="LITAF"/>
</dbReference>
<comment type="caution">
    <text evidence="3">The sequence shown here is derived from an EMBL/GenBank/DDBJ whole genome shotgun (WGS) entry which is preliminary data.</text>
</comment>
<accession>A0A6G0ZJZ3</accession>
<evidence type="ECO:0000259" key="2">
    <source>
        <dbReference type="Pfam" id="PF10601"/>
    </source>
</evidence>
<feature type="domain" description="LITAF" evidence="2">
    <location>
        <begin position="56"/>
        <end position="93"/>
    </location>
</feature>
<dbReference type="AlphaFoldDB" id="A0A6G0ZJZ3"/>
<dbReference type="EMBL" id="VUJU01000273">
    <property type="protein sequence ID" value="KAF0771612.1"/>
    <property type="molecule type" value="Genomic_DNA"/>
</dbReference>
<feature type="region of interest" description="Disordered" evidence="1">
    <location>
        <begin position="1"/>
        <end position="20"/>
    </location>
</feature>
<evidence type="ECO:0000256" key="1">
    <source>
        <dbReference type="SAM" id="MobiDB-lite"/>
    </source>
</evidence>
<evidence type="ECO:0000313" key="3">
    <source>
        <dbReference type="EMBL" id="KAF0771612.1"/>
    </source>
</evidence>
<reference evidence="3 4" key="1">
    <citation type="submission" date="2019-08" db="EMBL/GenBank/DDBJ databases">
        <title>Whole genome of Aphis craccivora.</title>
        <authorList>
            <person name="Voronova N.V."/>
            <person name="Shulinski R.S."/>
            <person name="Bandarenka Y.V."/>
            <person name="Zhorov D.G."/>
            <person name="Warner D."/>
        </authorList>
    </citation>
    <scope>NUCLEOTIDE SEQUENCE [LARGE SCALE GENOMIC DNA]</scope>
    <source>
        <strain evidence="3">180601</strain>
        <tissue evidence="3">Whole Body</tissue>
    </source>
</reference>
<dbReference type="Pfam" id="PF10601">
    <property type="entry name" value="zf-LITAF-like"/>
    <property type="match status" value="1"/>
</dbReference>
<proteinExistence type="predicted"/>
<protein>
    <submittedName>
        <fullName evidence="3">Lipopolysaccharide-induced tumor necrosis factor-alpha factor</fullName>
    </submittedName>
</protein>
<name>A0A6G0ZJZ3_APHCR</name>
<sequence>MDPNNSKTVPRANTPPPPYDEGPGIYPAGLVFSNDYTMHHQNFAPECIIESTLGPMPVRMFCPTCHNYIITETDESPSNEAYLCCMLIFIVGYKKYFPPTPPHYGLDLNTPLSNIIISIEINIHEYNIQYY</sequence>